<sequence length="1280" mass="146177">MMALEASIVERLQELRRWQVQQQERLLQHQQEQRETLSREQVRMYQALGLSVQDISGEENRSIDPVFKDSLEENCVIDTATMNHENLLKILPANADPIKHLSPQRQHELPYDSSFSSPHQHIVPDKKSVDTPEATQLSKNFEKQVFELCIDDSLSIAARSDASDNLDAIASDKKDSREVNFRTELKEACKSIPELLIEGVEPLPPDKPKRKSIIIDDIPVPSPKKDFHTLLEERLRESENEKSINGTNAKKPVKRPFLKKGQGLARFRSGAAACSSSQRSRPRTMSLPSTVKMENGKNVKPHSDKPGEISKSVKKVAQKTVSVQKNCFPNIPNRAQSRLSLKNVKPPVRVRSKSMCNPREPQTENNTKHDTSDIESRTKRELEEVRIFELLEEKAENSSFCSTSSTVVALLQQSVQSTPLKSKSVSKNKVSTLAQKWRSKEHDINEDLLLAEIVYTTQSNNSATTYTKHQQREMSKNSPLGRDVLNLENQATDKYEMLEIFDENSAENICELPYGTDVDPNYGTDYQISEEAHCENERNIDHQVNYEKNTSLHVRFSEYNEYKTMTDTSTISMVSEASRNYSDQRAWSDCSVTTDSSDADESTSVIGNNQIRSLKGSMEMPSKVIQPRQMNSKNYTNHYYNDNSSSDLNQNQQEEFNVKEQSEEKHRDDDINISDSASENYDKSENSESENSETENEGLSLADATLIEEELTSMQTGEENGLTFKSELLKIRLLELEREIEIFRKENITVTTLKEKLQEERKTLERNLKEKEAHFEERKQRLENATQEERKRLAREKAALENRLKDAYVKAQQNKQERQEVQSLKDQLEELRDEMNQKESRWNAAQARHRSQVRILQSENSKLKQEVQKLQNTRKSTTKLRLHSKSVIPSNTKAIHQINKALESQKHLPRKQDSSSDEDAFLVQPMMEAMHLDELNNEDCDQVNSDGSKMIVYDRSQLGSKKRNCTARKRDLYENLLKDATIGLKENEEATQKAVQGMENEKNSFKCNELIARPLHEANQARDLSDRNNFEQRDSLSKGESESMIGEIIDADNEEGNDDYANKKNSSLKSSASSKETIGTFKRQKSPNDKNGVKVDKQGIKEVRHADGRVEFWYANGNVKKISADGMVTKLIYYNGDVCESREDGSVKYFYATTRTWHTTMPDGLEILEFPDGQVERRSKDGTVEVSFPDGSVRILQSNGTEKWALPDGTLAETSADGEKLLILPNGQREVHTKDHKRREYPDGTVKLVYPDGSQETRYAGGRVRLKDKDGNLLMDSQHL</sequence>
<feature type="compositionally biased region" description="Low complexity" evidence="3">
    <location>
        <begin position="1063"/>
        <end position="1075"/>
    </location>
</feature>
<feature type="domain" description="CENPJ tubulin-binding region" evidence="5">
    <location>
        <begin position="224"/>
        <end position="268"/>
    </location>
</feature>
<feature type="compositionally biased region" description="Basic and acidic residues" evidence="3">
    <location>
        <begin position="1086"/>
        <end position="1095"/>
    </location>
</feature>
<evidence type="ECO:0000313" key="7">
    <source>
        <dbReference type="RefSeq" id="XP_015515811.2"/>
    </source>
</evidence>
<feature type="region of interest" description="Disordered" evidence="3">
    <location>
        <begin position="347"/>
        <end position="378"/>
    </location>
</feature>
<dbReference type="InterPro" id="IPR047002">
    <property type="entry name" value="Tcp10_C_sf"/>
</dbReference>
<dbReference type="Gene3D" id="2.60.450.20">
    <property type="match status" value="1"/>
</dbReference>
<feature type="compositionally biased region" description="Basic and acidic residues" evidence="3">
    <location>
        <begin position="1018"/>
        <end position="1041"/>
    </location>
</feature>
<dbReference type="InParanoid" id="A0A6J0BM94"/>
<comment type="similarity">
    <text evidence="1">Belongs to the TCP10 family.</text>
</comment>
<feature type="region of interest" description="Disordered" evidence="3">
    <location>
        <begin position="269"/>
        <end position="308"/>
    </location>
</feature>
<dbReference type="InterPro" id="IPR058029">
    <property type="entry name" value="Tubulin-bd_CENPJ"/>
</dbReference>
<organism evidence="7">
    <name type="scientific">Neodiprion lecontei</name>
    <name type="common">Redheaded pine sawfly</name>
    <dbReference type="NCBI Taxonomy" id="441921"/>
    <lineage>
        <taxon>Eukaryota</taxon>
        <taxon>Metazoa</taxon>
        <taxon>Ecdysozoa</taxon>
        <taxon>Arthropoda</taxon>
        <taxon>Hexapoda</taxon>
        <taxon>Insecta</taxon>
        <taxon>Pterygota</taxon>
        <taxon>Neoptera</taxon>
        <taxon>Endopterygota</taxon>
        <taxon>Hymenoptera</taxon>
        <taxon>Tenthredinoidea</taxon>
        <taxon>Diprionidae</taxon>
        <taxon>Diprioninae</taxon>
        <taxon>Neodiprion</taxon>
    </lineage>
</organism>
<reference evidence="7" key="1">
    <citation type="submission" date="2025-08" db="UniProtKB">
        <authorList>
            <consortium name="RefSeq"/>
        </authorList>
    </citation>
    <scope>IDENTIFICATION</scope>
    <source>
        <tissue evidence="7">Thorax and Abdomen</tissue>
    </source>
</reference>
<feature type="domain" description="Centromere protein J C-terminal" evidence="4">
    <location>
        <begin position="1237"/>
        <end position="1264"/>
    </location>
</feature>
<dbReference type="GO" id="GO:0060271">
    <property type="term" value="P:cilium assembly"/>
    <property type="evidence" value="ECO:0007669"/>
    <property type="project" value="TreeGrafter"/>
</dbReference>
<keyword evidence="6" id="KW-1185">Reference proteome</keyword>
<dbReference type="GO" id="GO:0061511">
    <property type="term" value="P:centriole elongation"/>
    <property type="evidence" value="ECO:0007669"/>
    <property type="project" value="TreeGrafter"/>
</dbReference>
<feature type="compositionally biased region" description="Low complexity" evidence="3">
    <location>
        <begin position="634"/>
        <end position="653"/>
    </location>
</feature>
<evidence type="ECO:0000259" key="4">
    <source>
        <dbReference type="Pfam" id="PF07202"/>
    </source>
</evidence>
<dbReference type="PANTHER" id="PTHR10331:SF6">
    <property type="entry name" value="SPINDLE ASSEMBLY ABNORMAL 4"/>
    <property type="match status" value="1"/>
</dbReference>
<feature type="compositionally biased region" description="Basic and acidic residues" evidence="3">
    <location>
        <begin position="294"/>
        <end position="308"/>
    </location>
</feature>
<feature type="domain" description="Centromere protein J C-terminal" evidence="4">
    <location>
        <begin position="1199"/>
        <end position="1232"/>
    </location>
</feature>
<dbReference type="OrthoDB" id="10252174at2759"/>
<dbReference type="FunCoup" id="A0A6J0BM94">
    <property type="interactions" value="35"/>
</dbReference>
<feature type="domain" description="Centromere protein J C-terminal" evidence="4">
    <location>
        <begin position="1162"/>
        <end position="1195"/>
    </location>
</feature>
<feature type="region of interest" description="Disordered" evidence="3">
    <location>
        <begin position="1018"/>
        <end position="1095"/>
    </location>
</feature>
<evidence type="ECO:0000256" key="3">
    <source>
        <dbReference type="SAM" id="MobiDB-lite"/>
    </source>
</evidence>
<dbReference type="GO" id="GO:0005813">
    <property type="term" value="C:centrosome"/>
    <property type="evidence" value="ECO:0007669"/>
    <property type="project" value="TreeGrafter"/>
</dbReference>
<feature type="coiled-coil region" evidence="2">
    <location>
        <begin position="726"/>
        <end position="880"/>
    </location>
</feature>
<proteinExistence type="inferred from homology"/>
<accession>A0A6J0BM94</accession>
<feature type="region of interest" description="Disordered" evidence="3">
    <location>
        <begin position="108"/>
        <end position="129"/>
    </location>
</feature>
<dbReference type="GO" id="GO:0015631">
    <property type="term" value="F:tubulin binding"/>
    <property type="evidence" value="ECO:0007669"/>
    <property type="project" value="TreeGrafter"/>
</dbReference>
<keyword evidence="2" id="KW-0175">Coiled coil</keyword>
<dbReference type="Proteomes" id="UP000829291">
    <property type="component" value="Chromosome 2"/>
</dbReference>
<evidence type="ECO:0000313" key="6">
    <source>
        <dbReference type="Proteomes" id="UP000829291"/>
    </source>
</evidence>
<dbReference type="InterPro" id="IPR009852">
    <property type="entry name" value="CENPJ_C_dom"/>
</dbReference>
<feature type="compositionally biased region" description="Basic and acidic residues" evidence="3">
    <location>
        <begin position="366"/>
        <end position="378"/>
    </location>
</feature>
<dbReference type="InterPro" id="IPR026581">
    <property type="entry name" value="TCP10L/CENPJ"/>
</dbReference>
<name>A0A6J0BM94_NEOLC</name>
<evidence type="ECO:0000256" key="2">
    <source>
        <dbReference type="SAM" id="Coils"/>
    </source>
</evidence>
<dbReference type="GO" id="GO:0005814">
    <property type="term" value="C:centriole"/>
    <property type="evidence" value="ECO:0007669"/>
    <property type="project" value="TreeGrafter"/>
</dbReference>
<dbReference type="GeneID" id="107221366"/>
<protein>
    <submittedName>
        <fullName evidence="7">Centromere protein J</fullName>
    </submittedName>
</protein>
<dbReference type="AlphaFoldDB" id="A0A6J0BM94"/>
<evidence type="ECO:0000256" key="1">
    <source>
        <dbReference type="ARBA" id="ARBA00005627"/>
    </source>
</evidence>
<dbReference type="PANTHER" id="PTHR10331">
    <property type="entry name" value="T COMPLEX PROTEIN 10"/>
    <property type="match status" value="1"/>
</dbReference>
<feature type="compositionally biased region" description="Acidic residues" evidence="3">
    <location>
        <begin position="1049"/>
        <end position="1058"/>
    </location>
</feature>
<dbReference type="RefSeq" id="XP_015515811.2">
    <property type="nucleotide sequence ID" value="XM_015660325.2"/>
</dbReference>
<feature type="compositionally biased region" description="Acidic residues" evidence="3">
    <location>
        <begin position="687"/>
        <end position="696"/>
    </location>
</feature>
<dbReference type="Pfam" id="PF25779">
    <property type="entry name" value="Tubulin-bind_CPAP"/>
    <property type="match status" value="1"/>
</dbReference>
<evidence type="ECO:0000259" key="5">
    <source>
        <dbReference type="Pfam" id="PF25779"/>
    </source>
</evidence>
<feature type="region of interest" description="Disordered" evidence="3">
    <location>
        <begin position="634"/>
        <end position="698"/>
    </location>
</feature>
<gene>
    <name evidence="7" type="primary">LOC107221366</name>
</gene>
<feature type="compositionally biased region" description="Basic and acidic residues" evidence="3">
    <location>
        <begin position="656"/>
        <end position="670"/>
    </location>
</feature>
<feature type="region of interest" description="Disordered" evidence="3">
    <location>
        <begin position="584"/>
        <end position="621"/>
    </location>
</feature>
<dbReference type="KEGG" id="nlo:107221366"/>
<dbReference type="Pfam" id="PF07202">
    <property type="entry name" value="Tcp10_C"/>
    <property type="match status" value="3"/>
</dbReference>